<gene>
    <name evidence="1" type="ORF">MAPG_08057</name>
</gene>
<reference evidence="1" key="1">
    <citation type="submission" date="2010-05" db="EMBL/GenBank/DDBJ databases">
        <title>The Genome Sequence of Magnaporthe poae strain ATCC 64411.</title>
        <authorList>
            <consortium name="The Broad Institute Genome Sequencing Platform"/>
            <consortium name="Broad Institute Genome Sequencing Center for Infectious Disease"/>
            <person name="Ma L.-J."/>
            <person name="Dead R."/>
            <person name="Young S."/>
            <person name="Zeng Q."/>
            <person name="Koehrsen M."/>
            <person name="Alvarado L."/>
            <person name="Berlin A."/>
            <person name="Chapman S.B."/>
            <person name="Chen Z."/>
            <person name="Freedman E."/>
            <person name="Gellesch M."/>
            <person name="Goldberg J."/>
            <person name="Griggs A."/>
            <person name="Gujja S."/>
            <person name="Heilman E.R."/>
            <person name="Heiman D."/>
            <person name="Hepburn T."/>
            <person name="Howarth C."/>
            <person name="Jen D."/>
            <person name="Larson L."/>
            <person name="Mehta T."/>
            <person name="Neiman D."/>
            <person name="Pearson M."/>
            <person name="Roberts A."/>
            <person name="Saif S."/>
            <person name="Shea T."/>
            <person name="Shenoy N."/>
            <person name="Sisk P."/>
            <person name="Stolte C."/>
            <person name="Sykes S."/>
            <person name="Walk T."/>
            <person name="White J."/>
            <person name="Yandava C."/>
            <person name="Haas B."/>
            <person name="Nusbaum C."/>
            <person name="Birren B."/>
        </authorList>
    </citation>
    <scope>NUCLEOTIDE SEQUENCE</scope>
    <source>
        <strain evidence="1">ATCC 64411</strain>
    </source>
</reference>
<proteinExistence type="predicted"/>
<feature type="non-terminal residue" evidence="1">
    <location>
        <position position="114"/>
    </location>
</feature>
<reference evidence="1" key="2">
    <citation type="submission" date="2011-03" db="EMBL/GenBank/DDBJ databases">
        <title>Annotation of Magnaporthe poae ATCC 64411.</title>
        <authorList>
            <person name="Ma L.-J."/>
            <person name="Dead R."/>
            <person name="Young S.K."/>
            <person name="Zeng Q."/>
            <person name="Gargeya S."/>
            <person name="Fitzgerald M."/>
            <person name="Haas B."/>
            <person name="Abouelleil A."/>
            <person name="Alvarado L."/>
            <person name="Arachchi H.M."/>
            <person name="Berlin A."/>
            <person name="Brown A."/>
            <person name="Chapman S.B."/>
            <person name="Chen Z."/>
            <person name="Dunbar C."/>
            <person name="Freedman E."/>
            <person name="Gearin G."/>
            <person name="Gellesch M."/>
            <person name="Goldberg J."/>
            <person name="Griggs A."/>
            <person name="Gujja S."/>
            <person name="Heiman D."/>
            <person name="Howarth C."/>
            <person name="Larson L."/>
            <person name="Lui A."/>
            <person name="MacDonald P.J.P."/>
            <person name="Mehta T."/>
            <person name="Montmayeur A."/>
            <person name="Murphy C."/>
            <person name="Neiman D."/>
            <person name="Pearson M."/>
            <person name="Priest M."/>
            <person name="Roberts A."/>
            <person name="Saif S."/>
            <person name="Shea T."/>
            <person name="Shenoy N."/>
            <person name="Sisk P."/>
            <person name="Stolte C."/>
            <person name="Sykes S."/>
            <person name="Yandava C."/>
            <person name="Wortman J."/>
            <person name="Nusbaum C."/>
            <person name="Birren B."/>
        </authorList>
    </citation>
    <scope>NUCLEOTIDE SEQUENCE</scope>
    <source>
        <strain evidence="1">ATCC 64411</strain>
    </source>
</reference>
<evidence type="ECO:0000313" key="1">
    <source>
        <dbReference type="EMBL" id="KLU89081.1"/>
    </source>
</evidence>
<dbReference type="EMBL" id="GL876972">
    <property type="protein sequence ID" value="KLU89081.1"/>
    <property type="molecule type" value="Genomic_DNA"/>
</dbReference>
<sequence>MTTTATLTAAARPVDPLAELNRLLSRLQQSTLRADAERQQRLVASEFERRKADTSIKHARALLTSLEQEALTVKVHARRQALQASLIQNRELIDELAERIRDLDEMADAQGVRR</sequence>
<dbReference type="OrthoDB" id="3231855at2759"/>
<name>A0A0H2U592_MAGP6</name>
<dbReference type="AlphaFoldDB" id="A0A0H2U592"/>
<dbReference type="VEuPathDB" id="FungiDB:MAPG_08057"/>
<protein>
    <submittedName>
        <fullName evidence="1">Synaptobrevin</fullName>
    </submittedName>
</protein>
<accession>A0A0H2U592</accession>
<organism evidence="1">
    <name type="scientific">Magnaporthiopsis poae (strain ATCC 64411 / 73-15)</name>
    <name type="common">Kentucky bluegrass fungus</name>
    <name type="synonym">Magnaporthe poae</name>
    <dbReference type="NCBI Taxonomy" id="644358"/>
    <lineage>
        <taxon>Eukaryota</taxon>
        <taxon>Fungi</taxon>
        <taxon>Dikarya</taxon>
        <taxon>Ascomycota</taxon>
        <taxon>Pezizomycotina</taxon>
        <taxon>Sordariomycetes</taxon>
        <taxon>Sordariomycetidae</taxon>
        <taxon>Magnaporthales</taxon>
        <taxon>Magnaporthaceae</taxon>
        <taxon>Magnaporthiopsis</taxon>
    </lineage>
</organism>